<keyword evidence="2" id="KW-1185">Reference proteome</keyword>
<evidence type="ECO:0000313" key="1">
    <source>
        <dbReference type="EMBL" id="TDC10148.1"/>
    </source>
</evidence>
<organism evidence="1 2">
    <name type="scientific">Actinomadura bangladeshensis</name>
    <dbReference type="NCBI Taxonomy" id="453573"/>
    <lineage>
        <taxon>Bacteria</taxon>
        <taxon>Bacillati</taxon>
        <taxon>Actinomycetota</taxon>
        <taxon>Actinomycetes</taxon>
        <taxon>Streptosporangiales</taxon>
        <taxon>Thermomonosporaceae</taxon>
        <taxon>Actinomadura</taxon>
    </lineage>
</organism>
<protein>
    <submittedName>
        <fullName evidence="1">Uncharacterized protein</fullName>
    </submittedName>
</protein>
<name>A0A4R4NL59_9ACTN</name>
<comment type="caution">
    <text evidence="1">The sequence shown here is derived from an EMBL/GenBank/DDBJ whole genome shotgun (WGS) entry which is preliminary data.</text>
</comment>
<gene>
    <name evidence="1" type="ORF">E1284_28360</name>
</gene>
<proteinExistence type="predicted"/>
<dbReference type="RefSeq" id="WP_131943214.1">
    <property type="nucleotide sequence ID" value="NZ_BAAAMX010000007.1"/>
</dbReference>
<dbReference type="EMBL" id="SMJW01000181">
    <property type="protein sequence ID" value="TDC10148.1"/>
    <property type="molecule type" value="Genomic_DNA"/>
</dbReference>
<reference evidence="1 2" key="1">
    <citation type="submission" date="2019-03" db="EMBL/GenBank/DDBJ databases">
        <title>Draft genome sequences of novel Actinobacteria.</title>
        <authorList>
            <person name="Sahin N."/>
            <person name="Ay H."/>
            <person name="Saygin H."/>
        </authorList>
    </citation>
    <scope>NUCLEOTIDE SEQUENCE [LARGE SCALE GENOMIC DNA]</scope>
    <source>
        <strain evidence="1 2">DSM 45347</strain>
    </source>
</reference>
<sequence>MAVGYGFAGTGPAPFYSAGALGTDKDFTAKLTARDLVQHAHVQDGQIRLGAAICLADNAPVPKSLTALRITLKGGKVVKSVPETIPPDMRPRLAQIACNSAG</sequence>
<accession>A0A4R4NL59</accession>
<evidence type="ECO:0000313" key="2">
    <source>
        <dbReference type="Proteomes" id="UP000295431"/>
    </source>
</evidence>
<dbReference type="AlphaFoldDB" id="A0A4R4NL59"/>
<dbReference type="Proteomes" id="UP000295431">
    <property type="component" value="Unassembled WGS sequence"/>
</dbReference>